<dbReference type="Proteomes" id="UP000593565">
    <property type="component" value="Unassembled WGS sequence"/>
</dbReference>
<dbReference type="PANTHER" id="PTHR21567:SF87">
    <property type="entry name" value="CRESCERIN-LIKE PROTEIN CHE-12"/>
    <property type="match status" value="1"/>
</dbReference>
<comment type="caution">
    <text evidence="2">The sequence shown here is derived from an EMBL/GenBank/DDBJ whole genome shotgun (WGS) entry which is preliminary data.</text>
</comment>
<evidence type="ECO:0000256" key="1">
    <source>
        <dbReference type="SAM" id="Phobius"/>
    </source>
</evidence>
<proteinExistence type="predicted"/>
<evidence type="ECO:0000313" key="3">
    <source>
        <dbReference type="Proteomes" id="UP000593565"/>
    </source>
</evidence>
<sequence>MSELVQPLFSYHSHQQWHQEKVQIGFHSRHTMPWWRRAPFLTRTQPSLSNSSDEIIPVTLKKDPNEQVELQPFSRHALTQSFRLLNSDNWEKKFEGLMFLHCLAWYHPDVLNSRLHDVCLALIQEVSYSLISFFAFCFVLLILCTGI</sequence>
<feature type="transmembrane region" description="Helical" evidence="1">
    <location>
        <begin position="126"/>
        <end position="144"/>
    </location>
</feature>
<reference evidence="2 3" key="1">
    <citation type="submission" date="2020-02" db="EMBL/GenBank/DDBJ databases">
        <title>A chromosome-scale genome assembly of the black bullhead catfish (Ameiurus melas).</title>
        <authorList>
            <person name="Wen M."/>
            <person name="Zham M."/>
            <person name="Cabau C."/>
            <person name="Klopp C."/>
            <person name="Donnadieu C."/>
            <person name="Roques C."/>
            <person name="Bouchez O."/>
            <person name="Lampietro C."/>
            <person name="Jouanno E."/>
            <person name="Herpin A."/>
            <person name="Louis A."/>
            <person name="Berthelot C."/>
            <person name="Parey E."/>
            <person name="Roest-Crollius H."/>
            <person name="Braasch I."/>
            <person name="Postlethwait J."/>
            <person name="Robinson-Rechavi M."/>
            <person name="Echchiki A."/>
            <person name="Begum T."/>
            <person name="Montfort J."/>
            <person name="Schartl M."/>
            <person name="Bobe J."/>
            <person name="Guiguen Y."/>
        </authorList>
    </citation>
    <scope>NUCLEOTIDE SEQUENCE [LARGE SCALE GENOMIC DNA]</scope>
    <source>
        <strain evidence="2">M_S1</strain>
        <tissue evidence="2">Blood</tissue>
    </source>
</reference>
<gene>
    <name evidence="2" type="ORF">AMELA_G00092560</name>
</gene>
<dbReference type="GO" id="GO:0005929">
    <property type="term" value="C:cilium"/>
    <property type="evidence" value="ECO:0007669"/>
    <property type="project" value="TreeGrafter"/>
</dbReference>
<name>A0A7J6AWW3_AMEME</name>
<dbReference type="GO" id="GO:0008017">
    <property type="term" value="F:microtubule binding"/>
    <property type="evidence" value="ECO:0007669"/>
    <property type="project" value="TreeGrafter"/>
</dbReference>
<dbReference type="PANTHER" id="PTHR21567">
    <property type="entry name" value="CLASP"/>
    <property type="match status" value="1"/>
</dbReference>
<organism evidence="2 3">
    <name type="scientific">Ameiurus melas</name>
    <name type="common">Black bullhead</name>
    <name type="synonym">Silurus melas</name>
    <dbReference type="NCBI Taxonomy" id="219545"/>
    <lineage>
        <taxon>Eukaryota</taxon>
        <taxon>Metazoa</taxon>
        <taxon>Chordata</taxon>
        <taxon>Craniata</taxon>
        <taxon>Vertebrata</taxon>
        <taxon>Euteleostomi</taxon>
        <taxon>Actinopterygii</taxon>
        <taxon>Neopterygii</taxon>
        <taxon>Teleostei</taxon>
        <taxon>Ostariophysi</taxon>
        <taxon>Siluriformes</taxon>
        <taxon>Ictaluridae</taxon>
        <taxon>Ameiurus</taxon>
    </lineage>
</organism>
<evidence type="ECO:0000313" key="2">
    <source>
        <dbReference type="EMBL" id="KAF4087116.1"/>
    </source>
</evidence>
<keyword evidence="1" id="KW-1133">Transmembrane helix</keyword>
<keyword evidence="1" id="KW-0812">Transmembrane</keyword>
<dbReference type="EMBL" id="JAAGNN010000007">
    <property type="protein sequence ID" value="KAF4087116.1"/>
    <property type="molecule type" value="Genomic_DNA"/>
</dbReference>
<protein>
    <submittedName>
        <fullName evidence="2">Uncharacterized protein</fullName>
    </submittedName>
</protein>
<dbReference type="AlphaFoldDB" id="A0A7J6AWW3"/>
<dbReference type="GO" id="GO:0005881">
    <property type="term" value="C:cytoplasmic microtubule"/>
    <property type="evidence" value="ECO:0007669"/>
    <property type="project" value="TreeGrafter"/>
</dbReference>
<keyword evidence="1" id="KW-0472">Membrane</keyword>
<accession>A0A7J6AWW3</accession>
<dbReference type="GO" id="GO:0000226">
    <property type="term" value="P:microtubule cytoskeleton organization"/>
    <property type="evidence" value="ECO:0007669"/>
    <property type="project" value="TreeGrafter"/>
</dbReference>
<keyword evidence="3" id="KW-1185">Reference proteome</keyword>